<keyword evidence="2" id="KW-1185">Reference proteome</keyword>
<protein>
    <submittedName>
        <fullName evidence="1">Uncharacterized protein</fullName>
    </submittedName>
</protein>
<dbReference type="EMBL" id="JARBHB010000014">
    <property type="protein sequence ID" value="KAJ8869179.1"/>
    <property type="molecule type" value="Genomic_DNA"/>
</dbReference>
<evidence type="ECO:0000313" key="2">
    <source>
        <dbReference type="Proteomes" id="UP001159363"/>
    </source>
</evidence>
<evidence type="ECO:0000313" key="1">
    <source>
        <dbReference type="EMBL" id="KAJ8869179.1"/>
    </source>
</evidence>
<organism evidence="1 2">
    <name type="scientific">Dryococelus australis</name>
    <dbReference type="NCBI Taxonomy" id="614101"/>
    <lineage>
        <taxon>Eukaryota</taxon>
        <taxon>Metazoa</taxon>
        <taxon>Ecdysozoa</taxon>
        <taxon>Arthropoda</taxon>
        <taxon>Hexapoda</taxon>
        <taxon>Insecta</taxon>
        <taxon>Pterygota</taxon>
        <taxon>Neoptera</taxon>
        <taxon>Polyneoptera</taxon>
        <taxon>Phasmatodea</taxon>
        <taxon>Verophasmatodea</taxon>
        <taxon>Anareolatae</taxon>
        <taxon>Phasmatidae</taxon>
        <taxon>Eurycanthinae</taxon>
        <taxon>Dryococelus</taxon>
    </lineage>
</organism>
<reference evidence="1 2" key="1">
    <citation type="submission" date="2023-02" db="EMBL/GenBank/DDBJ databases">
        <title>LHISI_Scaffold_Assembly.</title>
        <authorList>
            <person name="Stuart O.P."/>
            <person name="Cleave R."/>
            <person name="Magrath M.J.L."/>
            <person name="Mikheyev A.S."/>
        </authorList>
    </citation>
    <scope>NUCLEOTIDE SEQUENCE [LARGE SCALE GENOMIC DNA]</scope>
    <source>
        <strain evidence="1">Daus_M_001</strain>
        <tissue evidence="1">Leg muscle</tissue>
    </source>
</reference>
<dbReference type="Proteomes" id="UP001159363">
    <property type="component" value="Chromosome 13"/>
</dbReference>
<accession>A0ABQ9G9S8</accession>
<sequence>MSPLPEYRLLNIFDTYYYINRGHGDRAISSLASEQGLNTRPGHQIFASGNRAALCRCSAGFLGDLPFPPPLHSGAAPYSLQSPSSSLKTSLLRAAQISSLYLLICCVYDIDDITCNLTYFTNRVRGGGRAAVPIKPGISGAAVAERLAYSRLTKANRAQFPAGSLPDFLTTETCRTMPLVGRFSRGSPVSPTPSFQCRSIRVSITLIGSQDLAVKSRPNLFTHSPHPSVLYSVKMENSCLFIRIFCFRESDQSDVRPVRRPTKVEIESTFVGLSELRFRRRDLAPDWLMNENFSSVLVLFSRTVGTASRRKHCTARLARRSDEAPGVRVIVARIAPSLIDLNAQLHKPHYFVQAVFIASLTVINRCSEISRKDHKATPAGESSGTIPTCKYPGIEAASPWWEASVLTAQPPWPLPWRCYTPLYAEAYPRRLTSVAAGGREALPYGHYQLGSPLVDDRPIMIAVKYKVVSGVVWTNRKMVSLTQTPTEPTELQVTVRLTDFSHRPGICLAHLGELSSRDGVANLFEGYEEGRCLWLKCNGQRNHGLCSLVYKTVQSILSPNDDADSAGLCLFVVES</sequence>
<name>A0ABQ9G9S8_9NEOP</name>
<comment type="caution">
    <text evidence="1">The sequence shown here is derived from an EMBL/GenBank/DDBJ whole genome shotgun (WGS) entry which is preliminary data.</text>
</comment>
<gene>
    <name evidence="1" type="ORF">PR048_030749</name>
</gene>
<proteinExistence type="predicted"/>